<dbReference type="PANTHER" id="PTHR43179">
    <property type="entry name" value="RHAMNOSYLTRANSFERASE WBBL"/>
    <property type="match status" value="1"/>
</dbReference>
<evidence type="ECO:0000256" key="3">
    <source>
        <dbReference type="ARBA" id="ARBA00022679"/>
    </source>
</evidence>
<dbReference type="InterPro" id="IPR029044">
    <property type="entry name" value="Nucleotide-diphossugar_trans"/>
</dbReference>
<dbReference type="PANTHER" id="PTHR43179:SF12">
    <property type="entry name" value="GALACTOFURANOSYLTRANSFERASE GLFT2"/>
    <property type="match status" value="1"/>
</dbReference>
<gene>
    <name evidence="5" type="ORF">S01H1_60359</name>
</gene>
<protein>
    <recommendedName>
        <fullName evidence="4">Glycosyltransferase 2-like domain-containing protein</fullName>
    </recommendedName>
</protein>
<feature type="domain" description="Glycosyltransferase 2-like" evidence="4">
    <location>
        <begin position="1"/>
        <end position="88"/>
    </location>
</feature>
<name>X0VP73_9ZZZZ</name>
<reference evidence="5" key="1">
    <citation type="journal article" date="2014" name="Front. Microbiol.">
        <title>High frequency of phylogenetically diverse reductive dehalogenase-homologous genes in deep subseafloor sedimentary metagenomes.</title>
        <authorList>
            <person name="Kawai M."/>
            <person name="Futagami T."/>
            <person name="Toyoda A."/>
            <person name="Takaki Y."/>
            <person name="Nishi S."/>
            <person name="Hori S."/>
            <person name="Arai W."/>
            <person name="Tsubouchi T."/>
            <person name="Morono Y."/>
            <person name="Uchiyama I."/>
            <person name="Ito T."/>
            <person name="Fujiyama A."/>
            <person name="Inagaki F."/>
            <person name="Takami H."/>
        </authorList>
    </citation>
    <scope>NUCLEOTIDE SEQUENCE</scope>
    <source>
        <strain evidence="5">Expedition CK06-06</strain>
    </source>
</reference>
<accession>X0VP73</accession>
<organism evidence="5">
    <name type="scientific">marine sediment metagenome</name>
    <dbReference type="NCBI Taxonomy" id="412755"/>
    <lineage>
        <taxon>unclassified sequences</taxon>
        <taxon>metagenomes</taxon>
        <taxon>ecological metagenomes</taxon>
    </lineage>
</organism>
<keyword evidence="2" id="KW-0328">Glycosyltransferase</keyword>
<evidence type="ECO:0000259" key="4">
    <source>
        <dbReference type="Pfam" id="PF00535"/>
    </source>
</evidence>
<dbReference type="SUPFAM" id="SSF53448">
    <property type="entry name" value="Nucleotide-diphospho-sugar transferases"/>
    <property type="match status" value="1"/>
</dbReference>
<evidence type="ECO:0000256" key="2">
    <source>
        <dbReference type="ARBA" id="ARBA00022676"/>
    </source>
</evidence>
<sequence length="189" mass="22292">NTGIRNARNEIIAFTDADCEVNRNWLKNLVKPLVEDEDIDAVGGRILSREPCNSIERFGELLHDHQQALSSRRYPTFITMNILIRKPLLLEVGMFDEDFIRGQDTDLSFRLCRMGYRVSYANEAVVYHRNEKTLRGIFKEGFTHGYWKSKFLKKHKESPGFFRLYRFIFNRGKKIGLFFGWLKSIFDSR</sequence>
<keyword evidence="3" id="KW-0808">Transferase</keyword>
<comment type="caution">
    <text evidence="5">The sequence shown here is derived from an EMBL/GenBank/DDBJ whole genome shotgun (WGS) entry which is preliminary data.</text>
</comment>
<proteinExistence type="inferred from homology"/>
<dbReference type="Gene3D" id="3.90.550.10">
    <property type="entry name" value="Spore Coat Polysaccharide Biosynthesis Protein SpsA, Chain A"/>
    <property type="match status" value="1"/>
</dbReference>
<dbReference type="InterPro" id="IPR001173">
    <property type="entry name" value="Glyco_trans_2-like"/>
</dbReference>
<dbReference type="Pfam" id="PF00535">
    <property type="entry name" value="Glycos_transf_2"/>
    <property type="match status" value="1"/>
</dbReference>
<dbReference type="AlphaFoldDB" id="X0VP73"/>
<dbReference type="EMBL" id="BARS01039533">
    <property type="protein sequence ID" value="GAG20010.1"/>
    <property type="molecule type" value="Genomic_DNA"/>
</dbReference>
<comment type="similarity">
    <text evidence="1">Belongs to the glycosyltransferase 2 family.</text>
</comment>
<feature type="non-terminal residue" evidence="5">
    <location>
        <position position="1"/>
    </location>
</feature>
<evidence type="ECO:0000313" key="5">
    <source>
        <dbReference type="EMBL" id="GAG20010.1"/>
    </source>
</evidence>
<dbReference type="GO" id="GO:0016757">
    <property type="term" value="F:glycosyltransferase activity"/>
    <property type="evidence" value="ECO:0007669"/>
    <property type="project" value="UniProtKB-KW"/>
</dbReference>
<evidence type="ECO:0000256" key="1">
    <source>
        <dbReference type="ARBA" id="ARBA00006739"/>
    </source>
</evidence>